<name>A0A4Y8ATG6_9FLAO</name>
<dbReference type="SMART" id="SM00448">
    <property type="entry name" value="REC"/>
    <property type="match status" value="1"/>
</dbReference>
<dbReference type="SUPFAM" id="SSF52172">
    <property type="entry name" value="CheY-like"/>
    <property type="match status" value="1"/>
</dbReference>
<dbReference type="SMART" id="SM00850">
    <property type="entry name" value="LytTR"/>
    <property type="match status" value="1"/>
</dbReference>
<dbReference type="FunFam" id="3.40.50.2300:FF:000051">
    <property type="entry name" value="Two-component response regulator yehT"/>
    <property type="match status" value="1"/>
</dbReference>
<dbReference type="InterPro" id="IPR046947">
    <property type="entry name" value="LytR-like"/>
</dbReference>
<dbReference type="AlphaFoldDB" id="A0A4Y8ATG6"/>
<dbReference type="Proteomes" id="UP000298517">
    <property type="component" value="Unassembled WGS sequence"/>
</dbReference>
<dbReference type="GO" id="GO:0003677">
    <property type="term" value="F:DNA binding"/>
    <property type="evidence" value="ECO:0007669"/>
    <property type="project" value="InterPro"/>
</dbReference>
<evidence type="ECO:0000256" key="1">
    <source>
        <dbReference type="PROSITE-ProRule" id="PRU00169"/>
    </source>
</evidence>
<sequence length="238" mass="27405">MNKNIQCIIVDDEPVAREILENHLNKIEAVTVVATCKNAIEAFNQLNANDIDLIFLDINMPEISGLSFAKSINTNIKVIFTTAYREYAVDGFNLQAVDYLLKPISFERLLQAVNKYLGETPSEVIENATEIVPEKSDFIFVRADRKMIKINFSEINYIESLSDYIKIHLLNKIIVTRETITNIEAKLPQKEFLRIHRSYIIAISKIDSFTNEFIEINKKALPISRSYKKEVLFKLENI</sequence>
<feature type="domain" description="Response regulatory" evidence="2">
    <location>
        <begin position="6"/>
        <end position="117"/>
    </location>
</feature>
<dbReference type="Gene3D" id="2.40.50.1020">
    <property type="entry name" value="LytTr DNA-binding domain"/>
    <property type="match status" value="1"/>
</dbReference>
<evidence type="ECO:0000313" key="4">
    <source>
        <dbReference type="EMBL" id="TEW75175.1"/>
    </source>
</evidence>
<keyword evidence="5" id="KW-1185">Reference proteome</keyword>
<dbReference type="Gene3D" id="3.40.50.2300">
    <property type="match status" value="1"/>
</dbReference>
<dbReference type="PANTHER" id="PTHR37299">
    <property type="entry name" value="TRANSCRIPTIONAL REGULATOR-RELATED"/>
    <property type="match status" value="1"/>
</dbReference>
<dbReference type="InterPro" id="IPR007492">
    <property type="entry name" value="LytTR_DNA-bd_dom"/>
</dbReference>
<dbReference type="Pfam" id="PF04397">
    <property type="entry name" value="LytTR"/>
    <property type="match status" value="1"/>
</dbReference>
<dbReference type="PROSITE" id="PS50930">
    <property type="entry name" value="HTH_LYTTR"/>
    <property type="match status" value="1"/>
</dbReference>
<gene>
    <name evidence="4" type="ORF">E2488_06550</name>
</gene>
<dbReference type="GO" id="GO:0000156">
    <property type="term" value="F:phosphorelay response regulator activity"/>
    <property type="evidence" value="ECO:0007669"/>
    <property type="project" value="InterPro"/>
</dbReference>
<feature type="modified residue" description="4-aspartylphosphate" evidence="1">
    <location>
        <position position="57"/>
    </location>
</feature>
<dbReference type="InterPro" id="IPR011006">
    <property type="entry name" value="CheY-like_superfamily"/>
</dbReference>
<proteinExistence type="predicted"/>
<dbReference type="InterPro" id="IPR001789">
    <property type="entry name" value="Sig_transdc_resp-reg_receiver"/>
</dbReference>
<protein>
    <submittedName>
        <fullName evidence="4">Response regulator transcription factor</fullName>
    </submittedName>
</protein>
<comment type="caution">
    <text evidence="4">The sequence shown here is derived from an EMBL/GenBank/DDBJ whole genome shotgun (WGS) entry which is preliminary data.</text>
</comment>
<dbReference type="EMBL" id="SNQI01000002">
    <property type="protein sequence ID" value="TEW75175.1"/>
    <property type="molecule type" value="Genomic_DNA"/>
</dbReference>
<keyword evidence="1" id="KW-0597">Phosphoprotein</keyword>
<dbReference type="Pfam" id="PF00072">
    <property type="entry name" value="Response_reg"/>
    <property type="match status" value="1"/>
</dbReference>
<feature type="domain" description="HTH LytTR-type" evidence="3">
    <location>
        <begin position="139"/>
        <end position="237"/>
    </location>
</feature>
<evidence type="ECO:0000313" key="5">
    <source>
        <dbReference type="Proteomes" id="UP000298517"/>
    </source>
</evidence>
<accession>A0A4Y8ATG6</accession>
<dbReference type="PROSITE" id="PS50110">
    <property type="entry name" value="RESPONSE_REGULATORY"/>
    <property type="match status" value="1"/>
</dbReference>
<dbReference type="PANTHER" id="PTHR37299:SF1">
    <property type="entry name" value="STAGE 0 SPORULATION PROTEIN A HOMOLOG"/>
    <property type="match status" value="1"/>
</dbReference>
<evidence type="ECO:0000259" key="2">
    <source>
        <dbReference type="PROSITE" id="PS50110"/>
    </source>
</evidence>
<reference evidence="4 5" key="1">
    <citation type="journal article" date="2011" name="J. Microbiol.">
        <title>Gramella jeungdoensis sp. nov., isolated from a solar saltern in Korea.</title>
        <authorList>
            <person name="Joung Y."/>
            <person name="Kim H."/>
            <person name="Jang T."/>
            <person name="Ahn T.S."/>
            <person name="Joh K."/>
        </authorList>
    </citation>
    <scope>NUCLEOTIDE SEQUENCE [LARGE SCALE GENOMIC DNA]</scope>
    <source>
        <strain evidence="4 5">KCTC 23123</strain>
    </source>
</reference>
<evidence type="ECO:0000259" key="3">
    <source>
        <dbReference type="PROSITE" id="PS50930"/>
    </source>
</evidence>
<dbReference type="RefSeq" id="WP_134247544.1">
    <property type="nucleotide sequence ID" value="NZ_SNQI01000002.1"/>
</dbReference>
<dbReference type="OrthoDB" id="2168082at2"/>
<organism evidence="4 5">
    <name type="scientific">Gramella jeungdoensis</name>
    <dbReference type="NCBI Taxonomy" id="708091"/>
    <lineage>
        <taxon>Bacteria</taxon>
        <taxon>Pseudomonadati</taxon>
        <taxon>Bacteroidota</taxon>
        <taxon>Flavobacteriia</taxon>
        <taxon>Flavobacteriales</taxon>
        <taxon>Flavobacteriaceae</taxon>
        <taxon>Christiangramia</taxon>
    </lineage>
</organism>